<reference evidence="1" key="2">
    <citation type="journal article" date="2015" name="Data Brief">
        <title>Shoot transcriptome of the giant reed, Arundo donax.</title>
        <authorList>
            <person name="Barrero R.A."/>
            <person name="Guerrero F.D."/>
            <person name="Moolhuijzen P."/>
            <person name="Goolsby J.A."/>
            <person name="Tidwell J."/>
            <person name="Bellgard S.E."/>
            <person name="Bellgard M.I."/>
        </authorList>
    </citation>
    <scope>NUCLEOTIDE SEQUENCE</scope>
    <source>
        <tissue evidence="1">Shoot tissue taken approximately 20 cm above the soil surface</tissue>
    </source>
</reference>
<dbReference type="AlphaFoldDB" id="A0A0A8Y6T2"/>
<organism evidence="1">
    <name type="scientific">Arundo donax</name>
    <name type="common">Giant reed</name>
    <name type="synonym">Donax arundinaceus</name>
    <dbReference type="NCBI Taxonomy" id="35708"/>
    <lineage>
        <taxon>Eukaryota</taxon>
        <taxon>Viridiplantae</taxon>
        <taxon>Streptophyta</taxon>
        <taxon>Embryophyta</taxon>
        <taxon>Tracheophyta</taxon>
        <taxon>Spermatophyta</taxon>
        <taxon>Magnoliopsida</taxon>
        <taxon>Liliopsida</taxon>
        <taxon>Poales</taxon>
        <taxon>Poaceae</taxon>
        <taxon>PACMAD clade</taxon>
        <taxon>Arundinoideae</taxon>
        <taxon>Arundineae</taxon>
        <taxon>Arundo</taxon>
    </lineage>
</organism>
<proteinExistence type="predicted"/>
<dbReference type="EMBL" id="GBRH01277105">
    <property type="protein sequence ID" value="JAD20790.1"/>
    <property type="molecule type" value="Transcribed_RNA"/>
</dbReference>
<name>A0A0A8Y6T2_ARUDO</name>
<sequence length="28" mass="3324">MDFSTIQLEQIRTWMLDSGQSNVQLIRI</sequence>
<reference evidence="1" key="1">
    <citation type="submission" date="2014-09" db="EMBL/GenBank/DDBJ databases">
        <authorList>
            <person name="Magalhaes I.L.F."/>
            <person name="Oliveira U."/>
            <person name="Santos F.R."/>
            <person name="Vidigal T.H.D.A."/>
            <person name="Brescovit A.D."/>
            <person name="Santos A.J."/>
        </authorList>
    </citation>
    <scope>NUCLEOTIDE SEQUENCE</scope>
    <source>
        <tissue evidence="1">Shoot tissue taken approximately 20 cm above the soil surface</tissue>
    </source>
</reference>
<accession>A0A0A8Y6T2</accession>
<evidence type="ECO:0000313" key="1">
    <source>
        <dbReference type="EMBL" id="JAD20790.1"/>
    </source>
</evidence>
<protein>
    <submittedName>
        <fullName evidence="1">Uncharacterized protein</fullName>
    </submittedName>
</protein>